<dbReference type="RefSeq" id="WP_086857402.1">
    <property type="nucleotide sequence ID" value="NZ_JADBEG010000001.1"/>
</dbReference>
<accession>A0ABR9ID02</accession>
<dbReference type="EMBL" id="JADBEG010000001">
    <property type="protein sequence ID" value="MBE1501054.1"/>
    <property type="molecule type" value="Genomic_DNA"/>
</dbReference>
<dbReference type="Proteomes" id="UP000631670">
    <property type="component" value="Unassembled WGS sequence"/>
</dbReference>
<comment type="caution">
    <text evidence="1">The sequence shown here is derived from an EMBL/GenBank/DDBJ whole genome shotgun (WGS) entry which is preliminary data.</text>
</comment>
<organism evidence="1 2">
    <name type="scientific">Amycolatopsis lexingtonensis</name>
    <dbReference type="NCBI Taxonomy" id="218822"/>
    <lineage>
        <taxon>Bacteria</taxon>
        <taxon>Bacillati</taxon>
        <taxon>Actinomycetota</taxon>
        <taxon>Actinomycetes</taxon>
        <taxon>Pseudonocardiales</taxon>
        <taxon>Pseudonocardiaceae</taxon>
        <taxon>Amycolatopsis</taxon>
    </lineage>
</organism>
<gene>
    <name evidence="1" type="ORF">H4696_008154</name>
</gene>
<reference evidence="1 2" key="1">
    <citation type="submission" date="2020-10" db="EMBL/GenBank/DDBJ databases">
        <title>Sequencing the genomes of 1000 actinobacteria strains.</title>
        <authorList>
            <person name="Klenk H.-P."/>
        </authorList>
    </citation>
    <scope>NUCLEOTIDE SEQUENCE [LARGE SCALE GENOMIC DNA]</scope>
    <source>
        <strain evidence="1 2">DSM 44653</strain>
    </source>
</reference>
<proteinExistence type="predicted"/>
<keyword evidence="2" id="KW-1185">Reference proteome</keyword>
<name>A0ABR9ID02_9PSEU</name>
<sequence length="108" mass="11536">MGSRPLTRNERETLEVLLAGDFPGAAELREQATTAKVTGRCGCGCPTIELVVDDATPAAEITDRVAVEADVPGGGLIVFVDEGRLSGLEYWTTRDEPPTSFPPPEQIH</sequence>
<evidence type="ECO:0000313" key="2">
    <source>
        <dbReference type="Proteomes" id="UP000631670"/>
    </source>
</evidence>
<protein>
    <submittedName>
        <fullName evidence="1">Uncharacterized protein</fullName>
    </submittedName>
</protein>
<evidence type="ECO:0000313" key="1">
    <source>
        <dbReference type="EMBL" id="MBE1501054.1"/>
    </source>
</evidence>